<dbReference type="RefSeq" id="WP_127164004.1">
    <property type="nucleotide sequence ID" value="NZ_CP029822.1"/>
</dbReference>
<dbReference type="PANTHER" id="PTHR21299:SF1">
    <property type="entry name" value="PANTOATE--BETA-ALANINE LIGASE"/>
    <property type="match status" value="1"/>
</dbReference>
<dbReference type="Gene3D" id="3.30.1300.10">
    <property type="entry name" value="Pantoate-beta-alanine ligase, C-terminal domain"/>
    <property type="match status" value="1"/>
</dbReference>
<dbReference type="InterPro" id="IPR042176">
    <property type="entry name" value="Pantoate_ligase_C"/>
</dbReference>
<proteinExistence type="inferred from homology"/>
<comment type="similarity">
    <text evidence="2 8">Belongs to the pantothenate synthetase family.</text>
</comment>
<evidence type="ECO:0000256" key="6">
    <source>
        <dbReference type="ARBA" id="ARBA00022840"/>
    </source>
</evidence>
<sequence length="276" mass="31105">MQLLHTIKELRIWRKDKDFIGFVPTMGNLHNGHLQLVKEAKKQTDHVVVSIFVNPIQFGVGEDFESYPRTLDQDIEKLVDVGVSAVFAPEVKELYPTPQVTFVEPSDIQYQLCGASRQGHFRGAATVVNKLFNIVQPNIACFGKKDFQQLFIIKEMVNNLNMPIKIIGVETGRANDGLALSSRNGYLSDAERLQAPELYKILQQLQQAILEGDNNYTNMLNQATTHLNTHGWQVEYLEARSAKTLLPAQVEDKHLVILAAARLGKTRLIDNIEITL</sequence>
<keyword evidence="10" id="KW-1185">Reference proteome</keyword>
<feature type="binding site" evidence="8">
    <location>
        <begin position="180"/>
        <end position="183"/>
    </location>
    <ligand>
        <name>ATP</name>
        <dbReference type="ChEBI" id="CHEBI:30616"/>
    </ligand>
</feature>
<dbReference type="EMBL" id="CP029822">
    <property type="protein sequence ID" value="AZS51232.1"/>
    <property type="molecule type" value="Genomic_DNA"/>
</dbReference>
<dbReference type="KEGG" id="emo:DM558_10830"/>
<evidence type="ECO:0000256" key="3">
    <source>
        <dbReference type="ARBA" id="ARBA00022598"/>
    </source>
</evidence>
<comment type="function">
    <text evidence="8">Catalyzes the condensation of pantoate with beta-alanine in an ATP-dependent reaction via a pantoyl-adenylate intermediate.</text>
</comment>
<dbReference type="InterPro" id="IPR004821">
    <property type="entry name" value="Cyt_trans-like"/>
</dbReference>
<comment type="subunit">
    <text evidence="8">Homodimer.</text>
</comment>
<gene>
    <name evidence="8" type="primary">panC</name>
    <name evidence="9" type="ORF">DM558_10830</name>
</gene>
<feature type="binding site" evidence="8">
    <location>
        <position position="57"/>
    </location>
    <ligand>
        <name>beta-alanine</name>
        <dbReference type="ChEBI" id="CHEBI:57966"/>
    </ligand>
</feature>
<dbReference type="InterPro" id="IPR003721">
    <property type="entry name" value="Pantoate_ligase"/>
</dbReference>
<dbReference type="Gene3D" id="3.40.50.620">
    <property type="entry name" value="HUPs"/>
    <property type="match status" value="1"/>
</dbReference>
<dbReference type="UniPathway" id="UPA00028">
    <property type="reaction ID" value="UER00005"/>
</dbReference>
<dbReference type="SUPFAM" id="SSF52374">
    <property type="entry name" value="Nucleotidylyl transferase"/>
    <property type="match status" value="1"/>
</dbReference>
<name>A0A3S9XFM1_9GAMM</name>
<feature type="binding site" evidence="8">
    <location>
        <position position="172"/>
    </location>
    <ligand>
        <name>ATP</name>
        <dbReference type="ChEBI" id="CHEBI:30616"/>
    </ligand>
</feature>
<evidence type="ECO:0000313" key="10">
    <source>
        <dbReference type="Proteomes" id="UP000273143"/>
    </source>
</evidence>
<keyword evidence="6 8" id="KW-0067">ATP-binding</keyword>
<organism evidence="9 10">
    <name type="scientific">Entomomonas moraniae</name>
    <dbReference type="NCBI Taxonomy" id="2213226"/>
    <lineage>
        <taxon>Bacteria</taxon>
        <taxon>Pseudomonadati</taxon>
        <taxon>Pseudomonadota</taxon>
        <taxon>Gammaproteobacteria</taxon>
        <taxon>Pseudomonadales</taxon>
        <taxon>Pseudomonadaceae</taxon>
        <taxon>Entomomonas</taxon>
    </lineage>
</organism>
<dbReference type="Pfam" id="PF02569">
    <property type="entry name" value="Pantoate_ligase"/>
    <property type="match status" value="1"/>
</dbReference>
<keyword evidence="5 8" id="KW-0547">Nucleotide-binding</keyword>
<dbReference type="GO" id="GO:0004592">
    <property type="term" value="F:pantoate-beta-alanine ligase activity"/>
    <property type="evidence" value="ECO:0007669"/>
    <property type="project" value="UniProtKB-UniRule"/>
</dbReference>
<evidence type="ECO:0000256" key="7">
    <source>
        <dbReference type="ARBA" id="ARBA00048258"/>
    </source>
</evidence>
<keyword evidence="8" id="KW-0963">Cytoplasm</keyword>
<protein>
    <recommendedName>
        <fullName evidence="8">Pantothenate synthetase</fullName>
        <shortName evidence="8">PS</shortName>
        <ecNumber evidence="8">6.3.2.1</ecNumber>
    </recommendedName>
    <alternativeName>
        <fullName evidence="8">Pantoate--beta-alanine ligase</fullName>
    </alternativeName>
    <alternativeName>
        <fullName evidence="8">Pantoate-activating enzyme</fullName>
    </alternativeName>
</protein>
<dbReference type="GO" id="GO:0005829">
    <property type="term" value="C:cytosol"/>
    <property type="evidence" value="ECO:0007669"/>
    <property type="project" value="TreeGrafter"/>
</dbReference>
<dbReference type="Proteomes" id="UP000273143">
    <property type="component" value="Chromosome"/>
</dbReference>
<evidence type="ECO:0000256" key="1">
    <source>
        <dbReference type="ARBA" id="ARBA00004990"/>
    </source>
</evidence>
<dbReference type="FunFam" id="3.30.1300.10:FF:000001">
    <property type="entry name" value="Pantothenate synthetase"/>
    <property type="match status" value="1"/>
</dbReference>
<evidence type="ECO:0000313" key="9">
    <source>
        <dbReference type="EMBL" id="AZS51232.1"/>
    </source>
</evidence>
<dbReference type="PANTHER" id="PTHR21299">
    <property type="entry name" value="CYTIDYLATE KINASE/PANTOATE-BETA-ALANINE LIGASE"/>
    <property type="match status" value="1"/>
</dbReference>
<dbReference type="GO" id="GO:0005524">
    <property type="term" value="F:ATP binding"/>
    <property type="evidence" value="ECO:0007669"/>
    <property type="project" value="UniProtKB-KW"/>
</dbReference>
<comment type="miscellaneous">
    <text evidence="8">The reaction proceeds by a bi uni uni bi ping pong mechanism.</text>
</comment>
<comment type="pathway">
    <text evidence="1 8">Cofactor biosynthesis; (R)-pantothenate biosynthesis; (R)-pantothenate from (R)-pantoate and beta-alanine: step 1/1.</text>
</comment>
<dbReference type="AlphaFoldDB" id="A0A3S9XFM1"/>
<evidence type="ECO:0000256" key="5">
    <source>
        <dbReference type="ARBA" id="ARBA00022741"/>
    </source>
</evidence>
<dbReference type="HAMAP" id="MF_00158">
    <property type="entry name" value="PanC"/>
    <property type="match status" value="1"/>
</dbReference>
<dbReference type="FunFam" id="3.40.50.620:FF:000013">
    <property type="entry name" value="Pantothenate synthetase"/>
    <property type="match status" value="1"/>
</dbReference>
<dbReference type="NCBIfam" id="TIGR00018">
    <property type="entry name" value="panC"/>
    <property type="match status" value="1"/>
</dbReference>
<dbReference type="NCBIfam" id="TIGR00125">
    <property type="entry name" value="cyt_tran_rel"/>
    <property type="match status" value="1"/>
</dbReference>
<feature type="binding site" evidence="8">
    <location>
        <position position="149"/>
    </location>
    <ligand>
        <name>(R)-pantoate</name>
        <dbReference type="ChEBI" id="CHEBI:15980"/>
    </ligand>
</feature>
<dbReference type="GO" id="GO:0015940">
    <property type="term" value="P:pantothenate biosynthetic process"/>
    <property type="evidence" value="ECO:0007669"/>
    <property type="project" value="UniProtKB-UniRule"/>
</dbReference>
<evidence type="ECO:0000256" key="2">
    <source>
        <dbReference type="ARBA" id="ARBA00009256"/>
    </source>
</evidence>
<dbReference type="CDD" id="cd00560">
    <property type="entry name" value="PanC"/>
    <property type="match status" value="1"/>
</dbReference>
<dbReference type="InterPro" id="IPR014729">
    <property type="entry name" value="Rossmann-like_a/b/a_fold"/>
</dbReference>
<comment type="subcellular location">
    <subcellularLocation>
        <location evidence="8">Cytoplasm</location>
    </subcellularLocation>
</comment>
<evidence type="ECO:0000256" key="4">
    <source>
        <dbReference type="ARBA" id="ARBA00022655"/>
    </source>
</evidence>
<feature type="binding site" evidence="8">
    <location>
        <position position="57"/>
    </location>
    <ligand>
        <name>(R)-pantoate</name>
        <dbReference type="ChEBI" id="CHEBI:15980"/>
    </ligand>
</feature>
<reference evidence="10" key="1">
    <citation type="submission" date="2018-06" db="EMBL/GenBank/DDBJ databases">
        <title>Complete genome of Pseudomonas insecticola strain QZS01.</title>
        <authorList>
            <person name="Wang J."/>
            <person name="Su Q."/>
        </authorList>
    </citation>
    <scope>NUCLEOTIDE SEQUENCE [LARGE SCALE GENOMIC DNA]</scope>
    <source>
        <strain evidence="10">QZS01</strain>
    </source>
</reference>
<feature type="active site" description="Proton donor" evidence="8">
    <location>
        <position position="33"/>
    </location>
</feature>
<keyword evidence="4 8" id="KW-0566">Pantothenate biosynthesis</keyword>
<evidence type="ECO:0000256" key="8">
    <source>
        <dbReference type="HAMAP-Rule" id="MF_00158"/>
    </source>
</evidence>
<feature type="binding site" evidence="8">
    <location>
        <begin position="26"/>
        <end position="33"/>
    </location>
    <ligand>
        <name>ATP</name>
        <dbReference type="ChEBI" id="CHEBI:30616"/>
    </ligand>
</feature>
<accession>A0A3S9XFM1</accession>
<dbReference type="EC" id="6.3.2.1" evidence="8"/>
<comment type="catalytic activity">
    <reaction evidence="7 8">
        <text>(R)-pantoate + beta-alanine + ATP = (R)-pantothenate + AMP + diphosphate + H(+)</text>
        <dbReference type="Rhea" id="RHEA:10912"/>
        <dbReference type="ChEBI" id="CHEBI:15378"/>
        <dbReference type="ChEBI" id="CHEBI:15980"/>
        <dbReference type="ChEBI" id="CHEBI:29032"/>
        <dbReference type="ChEBI" id="CHEBI:30616"/>
        <dbReference type="ChEBI" id="CHEBI:33019"/>
        <dbReference type="ChEBI" id="CHEBI:57966"/>
        <dbReference type="ChEBI" id="CHEBI:456215"/>
        <dbReference type="EC" id="6.3.2.1"/>
    </reaction>
</comment>
<feature type="binding site" evidence="8">
    <location>
        <begin position="143"/>
        <end position="146"/>
    </location>
    <ligand>
        <name>ATP</name>
        <dbReference type="ChEBI" id="CHEBI:30616"/>
    </ligand>
</feature>
<keyword evidence="3 8" id="KW-0436">Ligase</keyword>